<dbReference type="Gene3D" id="2.40.170.20">
    <property type="entry name" value="TonB-dependent receptor, beta-barrel domain"/>
    <property type="match status" value="1"/>
</dbReference>
<keyword evidence="4" id="KW-0410">Iron transport</keyword>
<dbReference type="RefSeq" id="WP_143154108.1">
    <property type="nucleotide sequence ID" value="NZ_FQYI01000013.1"/>
</dbReference>
<organism evidence="16 17">
    <name type="scientific">Cruoricaptor ignavus</name>
    <dbReference type="NCBI Taxonomy" id="1118202"/>
    <lineage>
        <taxon>Bacteria</taxon>
        <taxon>Pseudomonadati</taxon>
        <taxon>Bacteroidota</taxon>
        <taxon>Flavobacteriia</taxon>
        <taxon>Flavobacteriales</taxon>
        <taxon>Weeksellaceae</taxon>
        <taxon>Cruoricaptor</taxon>
    </lineage>
</organism>
<comment type="subcellular location">
    <subcellularLocation>
        <location evidence="1 12">Cell outer membrane</location>
        <topology evidence="1 12">Multi-pass membrane protein</topology>
    </subcellularLocation>
</comment>
<dbReference type="PANTHER" id="PTHR32552:SF68">
    <property type="entry name" value="FERRICHROME OUTER MEMBRANE TRANSPORTER_PHAGE RECEPTOR"/>
    <property type="match status" value="1"/>
</dbReference>
<evidence type="ECO:0000256" key="1">
    <source>
        <dbReference type="ARBA" id="ARBA00004571"/>
    </source>
</evidence>
<dbReference type="InterPro" id="IPR039426">
    <property type="entry name" value="TonB-dep_rcpt-like"/>
</dbReference>
<evidence type="ECO:0000259" key="14">
    <source>
        <dbReference type="Pfam" id="PF00593"/>
    </source>
</evidence>
<dbReference type="Gene3D" id="2.170.130.10">
    <property type="entry name" value="TonB-dependent receptor, plug domain"/>
    <property type="match status" value="1"/>
</dbReference>
<keyword evidence="3 12" id="KW-1134">Transmembrane beta strand</keyword>
<dbReference type="AlphaFoldDB" id="A0A1M6HKQ6"/>
<evidence type="ECO:0000313" key="16">
    <source>
        <dbReference type="EMBL" id="SHJ22771.1"/>
    </source>
</evidence>
<keyword evidence="11 12" id="KW-0998">Cell outer membrane</keyword>
<evidence type="ECO:0000256" key="6">
    <source>
        <dbReference type="ARBA" id="ARBA00022729"/>
    </source>
</evidence>
<keyword evidence="2 12" id="KW-0813">Transport</keyword>
<evidence type="ECO:0000256" key="8">
    <source>
        <dbReference type="ARBA" id="ARBA00023065"/>
    </source>
</evidence>
<dbReference type="GO" id="GO:0015344">
    <property type="term" value="F:siderophore uptake transmembrane transporter activity"/>
    <property type="evidence" value="ECO:0007669"/>
    <property type="project" value="TreeGrafter"/>
</dbReference>
<feature type="domain" description="TonB-dependent receptor-like beta-barrel" evidence="14">
    <location>
        <begin position="353"/>
        <end position="673"/>
    </location>
</feature>
<evidence type="ECO:0000313" key="17">
    <source>
        <dbReference type="Proteomes" id="UP000184335"/>
    </source>
</evidence>
<evidence type="ECO:0000256" key="7">
    <source>
        <dbReference type="ARBA" id="ARBA00023004"/>
    </source>
</evidence>
<keyword evidence="7" id="KW-0408">Iron</keyword>
<evidence type="ECO:0000256" key="3">
    <source>
        <dbReference type="ARBA" id="ARBA00022452"/>
    </source>
</evidence>
<dbReference type="InterPro" id="IPR012910">
    <property type="entry name" value="Plug_dom"/>
</dbReference>
<evidence type="ECO:0000256" key="9">
    <source>
        <dbReference type="ARBA" id="ARBA00023077"/>
    </source>
</evidence>
<keyword evidence="17" id="KW-1185">Reference proteome</keyword>
<dbReference type="OrthoDB" id="9775095at2"/>
<gene>
    <name evidence="16" type="ORF">SAMN05443429_11312</name>
</gene>
<dbReference type="GO" id="GO:0009279">
    <property type="term" value="C:cell outer membrane"/>
    <property type="evidence" value="ECO:0007669"/>
    <property type="project" value="UniProtKB-SubCell"/>
</dbReference>
<evidence type="ECO:0000259" key="15">
    <source>
        <dbReference type="Pfam" id="PF07715"/>
    </source>
</evidence>
<dbReference type="InterPro" id="IPR000531">
    <property type="entry name" value="Beta-barrel_TonB"/>
</dbReference>
<dbReference type="InterPro" id="IPR037066">
    <property type="entry name" value="Plug_dom_sf"/>
</dbReference>
<evidence type="ECO:0000256" key="13">
    <source>
        <dbReference type="RuleBase" id="RU003357"/>
    </source>
</evidence>
<keyword evidence="10 12" id="KW-0472">Membrane</keyword>
<keyword evidence="5 12" id="KW-0812">Transmembrane</keyword>
<sequence>MNKTSEDVSKIPLKNIENPHVYSSISNVIMKKQIAWSMEDAMKNATGVSKLWDATGRPDGGSIFSSRGFPTTTRSRNGLISIMSDNVDMVNTERLEVIKGPSATLFGSIISSYGGLVNRVTKKPFFTTRGEAELSGGAFNFYRAAADVNVPLNKVNTLAGRINFAYRNQDSWQDSGFNKNFSVAPSLLYKPNENLEISLDAEIIHNKGNSNGGNFVFFLNPSFANANFRAVLSQQGLPDAVVDQIMSKAPQTFEQAYRTNRINELKLDYNKSFNSDDIYLTNQTNSIFGKVDYKINSHWKSLTAVSYSHVRTEGHQSYQYLVPDYIPTFISSIKTGNPTFGTPGHNSIARMVWSPNGSGNTFNIQQNFQSEYDFGKINNRIVVGIDYTRVDNRFNYDRFTGSLFGLPFPDVYDITKTDGTGSNYNDFTLAGVKERYQQQANLPGTNVNNPSLPYFYNNSITGVFINNVTKFSEHIIASLGLRYDNFKSKGTYDKATDSFKNSYTQDEFSPKVGLVYMPIPDKLSFFTNYQNGFTNKNGVDSKGKTFVPERANQYEVGMKADFFNNKLTGTLSYYDITVKNVVRSDANNPIYNVHDGQQRSKGMELEIFANPLQGWLLMAGYGYNHSIMEKADQDVQGLRPAASGPEHTLNFWTNYTFSHGHLKGFGMGFSTNYASEALS</sequence>
<name>A0A1M6HKQ6_9FLAO</name>
<keyword evidence="8" id="KW-0406">Ion transport</keyword>
<reference evidence="16 17" key="1">
    <citation type="submission" date="2016-11" db="EMBL/GenBank/DDBJ databases">
        <authorList>
            <person name="Jaros S."/>
            <person name="Januszkiewicz K."/>
            <person name="Wedrychowicz H."/>
        </authorList>
    </citation>
    <scope>NUCLEOTIDE SEQUENCE [LARGE SCALE GENOMIC DNA]</scope>
    <source>
        <strain evidence="16 17">DSM 25479</strain>
    </source>
</reference>
<accession>A0A1M6HKQ6</accession>
<dbReference type="InterPro" id="IPR036942">
    <property type="entry name" value="Beta-barrel_TonB_sf"/>
</dbReference>
<dbReference type="PANTHER" id="PTHR32552">
    <property type="entry name" value="FERRICHROME IRON RECEPTOR-RELATED"/>
    <property type="match status" value="1"/>
</dbReference>
<dbReference type="STRING" id="1118202.SAMN05443429_11312"/>
<comment type="similarity">
    <text evidence="12 13">Belongs to the TonB-dependent receptor family.</text>
</comment>
<dbReference type="SUPFAM" id="SSF56935">
    <property type="entry name" value="Porins"/>
    <property type="match status" value="1"/>
</dbReference>
<protein>
    <submittedName>
        <fullName evidence="16">Iron complex outermembrane recepter protein</fullName>
    </submittedName>
</protein>
<dbReference type="EMBL" id="FQYI01000013">
    <property type="protein sequence ID" value="SHJ22771.1"/>
    <property type="molecule type" value="Genomic_DNA"/>
</dbReference>
<dbReference type="PROSITE" id="PS52016">
    <property type="entry name" value="TONB_DEPENDENT_REC_3"/>
    <property type="match status" value="1"/>
</dbReference>
<dbReference type="Proteomes" id="UP000184335">
    <property type="component" value="Unassembled WGS sequence"/>
</dbReference>
<keyword evidence="6" id="KW-0732">Signal</keyword>
<dbReference type="Pfam" id="PF00593">
    <property type="entry name" value="TonB_dep_Rec_b-barrel"/>
    <property type="match status" value="1"/>
</dbReference>
<evidence type="ECO:0000256" key="11">
    <source>
        <dbReference type="ARBA" id="ARBA00023237"/>
    </source>
</evidence>
<proteinExistence type="inferred from homology"/>
<evidence type="ECO:0000256" key="2">
    <source>
        <dbReference type="ARBA" id="ARBA00022448"/>
    </source>
</evidence>
<evidence type="ECO:0000256" key="12">
    <source>
        <dbReference type="PROSITE-ProRule" id="PRU01360"/>
    </source>
</evidence>
<evidence type="ECO:0000256" key="5">
    <source>
        <dbReference type="ARBA" id="ARBA00022692"/>
    </source>
</evidence>
<dbReference type="Pfam" id="PF07715">
    <property type="entry name" value="Plug"/>
    <property type="match status" value="1"/>
</dbReference>
<evidence type="ECO:0000256" key="10">
    <source>
        <dbReference type="ARBA" id="ARBA00023136"/>
    </source>
</evidence>
<evidence type="ECO:0000256" key="4">
    <source>
        <dbReference type="ARBA" id="ARBA00022496"/>
    </source>
</evidence>
<keyword evidence="9 13" id="KW-0798">TonB box</keyword>
<feature type="domain" description="TonB-dependent receptor plug" evidence="15">
    <location>
        <begin position="17"/>
        <end position="108"/>
    </location>
</feature>